<feature type="region of interest" description="Disordered" evidence="1">
    <location>
        <begin position="602"/>
        <end position="783"/>
    </location>
</feature>
<feature type="region of interest" description="Disordered" evidence="1">
    <location>
        <begin position="245"/>
        <end position="291"/>
    </location>
</feature>
<feature type="compositionally biased region" description="Basic residues" evidence="1">
    <location>
        <begin position="553"/>
        <end position="562"/>
    </location>
</feature>
<evidence type="ECO:0000313" key="2">
    <source>
        <dbReference type="EMBL" id="KIW63624.1"/>
    </source>
</evidence>
<feature type="compositionally biased region" description="Acidic residues" evidence="1">
    <location>
        <begin position="1"/>
        <end position="15"/>
    </location>
</feature>
<feature type="region of interest" description="Disordered" evidence="1">
    <location>
        <begin position="1"/>
        <end position="44"/>
    </location>
</feature>
<feature type="region of interest" description="Disordered" evidence="1">
    <location>
        <begin position="340"/>
        <end position="562"/>
    </location>
</feature>
<gene>
    <name evidence="2" type="ORF">PV04_08610</name>
</gene>
<dbReference type="Proteomes" id="UP000054266">
    <property type="component" value="Unassembled WGS sequence"/>
</dbReference>
<dbReference type="HOGENOM" id="CLU_357532_0_0_1"/>
<organism evidence="2 3">
    <name type="scientific">Phialophora macrospora</name>
    <dbReference type="NCBI Taxonomy" id="1851006"/>
    <lineage>
        <taxon>Eukaryota</taxon>
        <taxon>Fungi</taxon>
        <taxon>Dikarya</taxon>
        <taxon>Ascomycota</taxon>
        <taxon>Pezizomycotina</taxon>
        <taxon>Eurotiomycetes</taxon>
        <taxon>Chaetothyriomycetidae</taxon>
        <taxon>Chaetothyriales</taxon>
        <taxon>Herpotrichiellaceae</taxon>
        <taxon>Phialophora</taxon>
    </lineage>
</organism>
<evidence type="ECO:0000256" key="1">
    <source>
        <dbReference type="SAM" id="MobiDB-lite"/>
    </source>
</evidence>
<evidence type="ECO:0000313" key="3">
    <source>
        <dbReference type="Proteomes" id="UP000054266"/>
    </source>
</evidence>
<dbReference type="AlphaFoldDB" id="A0A0D2FU77"/>
<accession>A0A0D2FU77</accession>
<dbReference type="EMBL" id="KN846961">
    <property type="protein sequence ID" value="KIW63624.1"/>
    <property type="molecule type" value="Genomic_DNA"/>
</dbReference>
<feature type="compositionally biased region" description="Basic and acidic residues" evidence="1">
    <location>
        <begin position="16"/>
        <end position="25"/>
    </location>
</feature>
<sequence length="854" mass="91828">MHPEIADSDAESDFDPPDKPAHVPENESEAAHAPLASSSEVDFDQFLDPTQRLWSSASYELNNVSQLDGPGDSGTQPEANGVSADTHLTSLSIHMSPAVTAKKRVRSALQDGSNDASHDGSGKKAKSKRSKTYGATTRPRSALGDDLFAPSLASFSELKNSEPEDAAEITANQAISGSPSASAEPSMLVATSSSGQSGVISLLGRSVPEAAPLMSTSMASIGQYQSINLDFRGGLDVNANPFGPLSQVSLEGDPNQRAGGQQPSYNHVNPSNFGVPEDQLLPPTSQSSPHRPLASDLVQLIQNDDSAPAPHVDSHSQGPEPMVEVTDCIVEAVLPSTEKPLPKKRCRKPKDSTLNSTLRAPSLSEDVDELALPSMPPPNRSRRGTVDSISQASEASGPVSSTRNRIRGKSKNAIVDGPVEPDESSLAKQPTNELDLSDEIIIGLPKEAYKPRPSRSRSKVTAEEEELPNSKYDESSPAKLPSSGLGLSDEAAIGLPKDNYKPRPSRSRSKKVVDETPNLPPPEEELDHQTPMKSSTFDVPEAETPPVPLTKSGVKKGRKAKVKRAKTSAAALLKKIEPMLSEGEDDVVWMDTKPAPVKLELPPDLKALKKEPDMPDADQDEDDIVAHKRSTVKDTHITIEIPSNAEAKNLVAEPKKRGRKPKKMQQKVEEKVVDEEEERPPQEGNMTSRPALAEKSSNVRADGQDTIESPPVRGVKSTPTVSPFTSPEPESGVQSKSAKPAVKEKENQPLTTPAKPKPSAAPLSAEKGPTKHSPITSLTNSGRKAIYRVGLSRRQNIPSLLRKVDRDKPPPKNLAIKQKERKVKMDEHHDGEEGGGRDPGEMRGPDGMLIEWEF</sequence>
<feature type="compositionally biased region" description="Polar residues" evidence="1">
    <location>
        <begin position="258"/>
        <end position="272"/>
    </location>
</feature>
<feature type="region of interest" description="Disordered" evidence="1">
    <location>
        <begin position="798"/>
        <end position="854"/>
    </location>
</feature>
<proteinExistence type="predicted"/>
<name>A0A0D2FU77_9EURO</name>
<protein>
    <submittedName>
        <fullName evidence="2">Uncharacterized protein</fullName>
    </submittedName>
</protein>
<feature type="compositionally biased region" description="Polar residues" evidence="1">
    <location>
        <begin position="387"/>
        <end position="403"/>
    </location>
</feature>
<reference evidence="2 3" key="1">
    <citation type="submission" date="2015-01" db="EMBL/GenBank/DDBJ databases">
        <title>The Genome Sequence of Capronia semiimmersa CBS27337.</title>
        <authorList>
            <consortium name="The Broad Institute Genomics Platform"/>
            <person name="Cuomo C."/>
            <person name="de Hoog S."/>
            <person name="Gorbushina A."/>
            <person name="Stielow B."/>
            <person name="Teixiera M."/>
            <person name="Abouelleil A."/>
            <person name="Chapman S.B."/>
            <person name="Priest M."/>
            <person name="Young S.K."/>
            <person name="Wortman J."/>
            <person name="Nusbaum C."/>
            <person name="Birren B."/>
        </authorList>
    </citation>
    <scope>NUCLEOTIDE SEQUENCE [LARGE SCALE GENOMIC DNA]</scope>
    <source>
        <strain evidence="2 3">CBS 27337</strain>
    </source>
</reference>
<feature type="compositionally biased region" description="Acidic residues" evidence="1">
    <location>
        <begin position="614"/>
        <end position="623"/>
    </location>
</feature>
<feature type="compositionally biased region" description="Low complexity" evidence="1">
    <location>
        <begin position="749"/>
        <end position="765"/>
    </location>
</feature>
<feature type="compositionally biased region" description="Basic residues" evidence="1">
    <location>
        <begin position="656"/>
        <end position="665"/>
    </location>
</feature>
<feature type="compositionally biased region" description="Polar residues" evidence="1">
    <location>
        <begin position="773"/>
        <end position="782"/>
    </location>
</feature>
<feature type="compositionally biased region" description="Basic and acidic residues" evidence="1">
    <location>
        <begin position="823"/>
        <end position="844"/>
    </location>
</feature>
<feature type="compositionally biased region" description="Basic and acidic residues" evidence="1">
    <location>
        <begin position="602"/>
        <end position="613"/>
    </location>
</feature>
<feature type="region of interest" description="Disordered" evidence="1">
    <location>
        <begin position="63"/>
        <end position="145"/>
    </location>
</feature>
<keyword evidence="3" id="KW-1185">Reference proteome</keyword>